<proteinExistence type="predicted"/>
<accession>A0AAD5VGY7</accession>
<dbReference type="EMBL" id="JANIEX010001473">
    <property type="protein sequence ID" value="KAJ3557536.1"/>
    <property type="molecule type" value="Genomic_DNA"/>
</dbReference>
<sequence length="365" mass="39118">MHLLHSLLALSLVSAALAAAGDQGPLQTPAPTKVHISMDCYTDKGTTILRCDCTPCQPCDCKDPNCKDPKCNETKPPCDCKDPNCKDPKCEGTKTPCDCKDPDCKDPKCGETPPPCDCKDPDCKDPKCDKTQPPCKCGDPECHNPEECPSCDCDDEDCDDPKCGKKPEDPDCKKCPCPPGPKTVTVTKTVTVYPSSCSTGAPGGGGSGGDENCAPTSASTPLRRMWNGAWPDHFYATNGAEIFSAGGGGFVEEYPAGRVFLNQVPGTIPLYRCFYPPPASDHFYTANKAEFSKAAEHGCQTLASPPDGIIGYLYQKRICGAIPLYRLYNEATHDHFYTSNKQERDSVIASGGYKSEGITGYVLPA</sequence>
<keyword evidence="4" id="KW-1185">Reference proteome</keyword>
<dbReference type="AlphaFoldDB" id="A0AAD5VGY7"/>
<keyword evidence="1" id="KW-0732">Signal</keyword>
<name>A0AAD5VGY7_9AGAR</name>
<gene>
    <name evidence="3" type="ORF">NP233_g11714</name>
</gene>
<protein>
    <recommendedName>
        <fullName evidence="2">DUF5648 domain-containing protein</fullName>
    </recommendedName>
</protein>
<feature type="domain" description="DUF5648" evidence="2">
    <location>
        <begin position="222"/>
        <end position="363"/>
    </location>
</feature>
<evidence type="ECO:0000256" key="1">
    <source>
        <dbReference type="SAM" id="SignalP"/>
    </source>
</evidence>
<feature type="chain" id="PRO_5042195884" description="DUF5648 domain-containing protein" evidence="1">
    <location>
        <begin position="19"/>
        <end position="365"/>
    </location>
</feature>
<evidence type="ECO:0000313" key="3">
    <source>
        <dbReference type="EMBL" id="KAJ3557536.1"/>
    </source>
</evidence>
<dbReference type="Pfam" id="PF18885">
    <property type="entry name" value="DUF5648"/>
    <property type="match status" value="1"/>
</dbReference>
<reference evidence="3" key="1">
    <citation type="submission" date="2022-07" db="EMBL/GenBank/DDBJ databases">
        <title>Genome Sequence of Leucocoprinus birnbaumii.</title>
        <authorList>
            <person name="Buettner E."/>
        </authorList>
    </citation>
    <scope>NUCLEOTIDE SEQUENCE</scope>
    <source>
        <strain evidence="3">VT141</strain>
    </source>
</reference>
<dbReference type="InterPro" id="IPR043708">
    <property type="entry name" value="DUF5648"/>
</dbReference>
<evidence type="ECO:0000259" key="2">
    <source>
        <dbReference type="Pfam" id="PF18885"/>
    </source>
</evidence>
<comment type="caution">
    <text evidence="3">The sequence shown here is derived from an EMBL/GenBank/DDBJ whole genome shotgun (WGS) entry which is preliminary data.</text>
</comment>
<organism evidence="3 4">
    <name type="scientific">Leucocoprinus birnbaumii</name>
    <dbReference type="NCBI Taxonomy" id="56174"/>
    <lineage>
        <taxon>Eukaryota</taxon>
        <taxon>Fungi</taxon>
        <taxon>Dikarya</taxon>
        <taxon>Basidiomycota</taxon>
        <taxon>Agaricomycotina</taxon>
        <taxon>Agaricomycetes</taxon>
        <taxon>Agaricomycetidae</taxon>
        <taxon>Agaricales</taxon>
        <taxon>Agaricineae</taxon>
        <taxon>Agaricaceae</taxon>
        <taxon>Leucocoprinus</taxon>
    </lineage>
</organism>
<evidence type="ECO:0000313" key="4">
    <source>
        <dbReference type="Proteomes" id="UP001213000"/>
    </source>
</evidence>
<feature type="signal peptide" evidence="1">
    <location>
        <begin position="1"/>
        <end position="18"/>
    </location>
</feature>
<dbReference type="Proteomes" id="UP001213000">
    <property type="component" value="Unassembled WGS sequence"/>
</dbReference>